<dbReference type="SUPFAM" id="SSF51569">
    <property type="entry name" value="Aldolase"/>
    <property type="match status" value="1"/>
</dbReference>
<comment type="similarity">
    <text evidence="2">Belongs to the DapA family.</text>
</comment>
<evidence type="ECO:0000256" key="4">
    <source>
        <dbReference type="PIRSR" id="PIRSR001365-2"/>
    </source>
</evidence>
<dbReference type="AlphaFoldDB" id="A0A8J6ME05"/>
<dbReference type="PANTHER" id="PTHR42849">
    <property type="entry name" value="N-ACETYLNEURAMINATE LYASE"/>
    <property type="match status" value="1"/>
</dbReference>
<accession>A0A8J6ME05</accession>
<comment type="caution">
    <text evidence="5">The sequence shown here is derived from an EMBL/GenBank/DDBJ whole genome shotgun (WGS) entry which is preliminary data.</text>
</comment>
<gene>
    <name evidence="5" type="ORF">H8S57_00145</name>
</gene>
<dbReference type="RefSeq" id="WP_186906099.1">
    <property type="nucleotide sequence ID" value="NZ_JACOPP010000001.1"/>
</dbReference>
<evidence type="ECO:0000313" key="5">
    <source>
        <dbReference type="EMBL" id="MBC5732138.1"/>
    </source>
</evidence>
<feature type="binding site" evidence="4">
    <location>
        <position position="206"/>
    </location>
    <ligand>
        <name>pyruvate</name>
        <dbReference type="ChEBI" id="CHEBI:15361"/>
    </ligand>
</feature>
<keyword evidence="6" id="KW-1185">Reference proteome</keyword>
<feature type="active site" description="Proton donor/acceptor" evidence="3">
    <location>
        <position position="139"/>
    </location>
</feature>
<proteinExistence type="inferred from homology"/>
<dbReference type="Proteomes" id="UP000661435">
    <property type="component" value="Unassembled WGS sequence"/>
</dbReference>
<dbReference type="GO" id="GO:0008747">
    <property type="term" value="F:N-acetylneuraminate lyase activity"/>
    <property type="evidence" value="ECO:0007669"/>
    <property type="project" value="TreeGrafter"/>
</dbReference>
<evidence type="ECO:0000256" key="3">
    <source>
        <dbReference type="PIRSR" id="PIRSR001365-1"/>
    </source>
</evidence>
<dbReference type="Pfam" id="PF00701">
    <property type="entry name" value="DHDPS"/>
    <property type="match status" value="1"/>
</dbReference>
<dbReference type="PIRSF" id="PIRSF001365">
    <property type="entry name" value="DHDPS"/>
    <property type="match status" value="1"/>
</dbReference>
<evidence type="ECO:0000313" key="6">
    <source>
        <dbReference type="Proteomes" id="UP000661435"/>
    </source>
</evidence>
<evidence type="ECO:0000256" key="1">
    <source>
        <dbReference type="ARBA" id="ARBA00023239"/>
    </source>
</evidence>
<organism evidence="5 6">
    <name type="scientific">Lawsonibacter hominis</name>
    <dbReference type="NCBI Taxonomy" id="2763053"/>
    <lineage>
        <taxon>Bacteria</taxon>
        <taxon>Bacillati</taxon>
        <taxon>Bacillota</taxon>
        <taxon>Clostridia</taxon>
        <taxon>Eubacteriales</taxon>
        <taxon>Oscillospiraceae</taxon>
        <taxon>Lawsonibacter</taxon>
    </lineage>
</organism>
<dbReference type="SMART" id="SM01130">
    <property type="entry name" value="DHDPS"/>
    <property type="match status" value="1"/>
</dbReference>
<sequence>MSDLKKYSGVIPAFYACYDDQGTVSPQRVQELTRYLIEKGVNGLYVGGSSGECIYQSVDERKTVLENVMAQAKGKIAVIAHVACNNTADSRILAAHAEGLGVDAIASIPPIYFHLPEYAIAQYWNDISAAAPNTDFIIYNIPQLAGVALTPSLLREMKKNPRVIGVKNSSMPAQDIQMWRDEGVIVFNGPDEQYVSGLAMGACAGIGGTYAVMPELFLKVYDCFRKGEMETARQIQNEICRIIYKMCSAHGNLYAVMKAILDQNGVHCGSVRKPLPALAGSDAAVVDEAAAMIAAAVKTYC</sequence>
<dbReference type="InterPro" id="IPR013785">
    <property type="entry name" value="Aldolase_TIM"/>
</dbReference>
<dbReference type="PROSITE" id="PS51257">
    <property type="entry name" value="PROKAR_LIPOPROTEIN"/>
    <property type="match status" value="1"/>
</dbReference>
<name>A0A8J6ME05_9FIRM</name>
<feature type="active site" description="Schiff-base intermediate with substrate" evidence="3">
    <location>
        <position position="167"/>
    </location>
</feature>
<protein>
    <submittedName>
        <fullName evidence="5">Dihydrodipicolinate synthase family protein</fullName>
    </submittedName>
</protein>
<dbReference type="Gene3D" id="3.20.20.70">
    <property type="entry name" value="Aldolase class I"/>
    <property type="match status" value="1"/>
</dbReference>
<dbReference type="PRINTS" id="PR00146">
    <property type="entry name" value="DHPICSNTHASE"/>
</dbReference>
<dbReference type="EMBL" id="JACOPP010000001">
    <property type="protein sequence ID" value="MBC5732138.1"/>
    <property type="molecule type" value="Genomic_DNA"/>
</dbReference>
<reference evidence="5" key="1">
    <citation type="submission" date="2020-08" db="EMBL/GenBank/DDBJ databases">
        <title>Genome public.</title>
        <authorList>
            <person name="Liu C."/>
            <person name="Sun Q."/>
        </authorList>
    </citation>
    <scope>NUCLEOTIDE SEQUENCE</scope>
    <source>
        <strain evidence="5">NSJ-51</strain>
    </source>
</reference>
<dbReference type="GO" id="GO:0005829">
    <property type="term" value="C:cytosol"/>
    <property type="evidence" value="ECO:0007669"/>
    <property type="project" value="TreeGrafter"/>
</dbReference>
<dbReference type="InterPro" id="IPR002220">
    <property type="entry name" value="DapA-like"/>
</dbReference>
<dbReference type="PANTHER" id="PTHR42849:SF1">
    <property type="entry name" value="N-ACETYLNEURAMINATE LYASE"/>
    <property type="match status" value="1"/>
</dbReference>
<evidence type="ECO:0000256" key="2">
    <source>
        <dbReference type="PIRNR" id="PIRNR001365"/>
    </source>
</evidence>
<dbReference type="GO" id="GO:0019262">
    <property type="term" value="P:N-acetylneuraminate catabolic process"/>
    <property type="evidence" value="ECO:0007669"/>
    <property type="project" value="TreeGrafter"/>
</dbReference>
<keyword evidence="1 2" id="KW-0456">Lyase</keyword>